<feature type="non-terminal residue" evidence="7">
    <location>
        <position position="194"/>
    </location>
</feature>
<dbReference type="InterPro" id="IPR023395">
    <property type="entry name" value="MCP_dom_sf"/>
</dbReference>
<dbReference type="OrthoDB" id="409947at2759"/>
<keyword evidence="4 5" id="KW-0472">Membrane</keyword>
<dbReference type="PANTHER" id="PTHR46974">
    <property type="entry name" value="MITOCHONDRIAL GTP/GDP CARRIER PROTEIN 1"/>
    <property type="match status" value="1"/>
</dbReference>
<accession>A0A1Y2CTU1</accession>
<dbReference type="Gene3D" id="1.50.40.10">
    <property type="entry name" value="Mitochondrial carrier domain"/>
    <property type="match status" value="1"/>
</dbReference>
<comment type="caution">
    <text evidence="7">The sequence shown here is derived from an EMBL/GenBank/DDBJ whole genome shotgun (WGS) entry which is preliminary data.</text>
</comment>
<dbReference type="PANTHER" id="PTHR46974:SF1">
    <property type="entry name" value="MITOCHONDRIAL GTP_GDP CARRIER PROTEIN 1"/>
    <property type="match status" value="1"/>
</dbReference>
<dbReference type="GO" id="GO:0016020">
    <property type="term" value="C:membrane"/>
    <property type="evidence" value="ECO:0007669"/>
    <property type="project" value="UniProtKB-SubCell"/>
</dbReference>
<evidence type="ECO:0000313" key="7">
    <source>
        <dbReference type="EMBL" id="ORY50441.1"/>
    </source>
</evidence>
<organism evidence="7 8">
    <name type="scientific">Rhizoclosmatium globosum</name>
    <dbReference type="NCBI Taxonomy" id="329046"/>
    <lineage>
        <taxon>Eukaryota</taxon>
        <taxon>Fungi</taxon>
        <taxon>Fungi incertae sedis</taxon>
        <taxon>Chytridiomycota</taxon>
        <taxon>Chytridiomycota incertae sedis</taxon>
        <taxon>Chytridiomycetes</taxon>
        <taxon>Chytridiales</taxon>
        <taxon>Chytriomycetaceae</taxon>
        <taxon>Rhizoclosmatium</taxon>
    </lineage>
</organism>
<dbReference type="GO" id="GO:0005739">
    <property type="term" value="C:mitochondrion"/>
    <property type="evidence" value="ECO:0007669"/>
    <property type="project" value="TreeGrafter"/>
</dbReference>
<dbReference type="Pfam" id="PF00153">
    <property type="entry name" value="Mito_carr"/>
    <property type="match status" value="1"/>
</dbReference>
<comment type="similarity">
    <text evidence="6">Belongs to the mitochondrial carrier (TC 2.A.29) family.</text>
</comment>
<protein>
    <submittedName>
        <fullName evidence="7">Mitochondrial carrier</fullName>
    </submittedName>
</protein>
<keyword evidence="6" id="KW-0813">Transport</keyword>
<dbReference type="InterPro" id="IPR018108">
    <property type="entry name" value="MCP_transmembrane"/>
</dbReference>
<evidence type="ECO:0000256" key="2">
    <source>
        <dbReference type="ARBA" id="ARBA00022692"/>
    </source>
</evidence>
<comment type="subcellular location">
    <subcellularLocation>
        <location evidence="1">Membrane</location>
        <topology evidence="1">Multi-pass membrane protein</topology>
    </subcellularLocation>
</comment>
<evidence type="ECO:0000256" key="4">
    <source>
        <dbReference type="ARBA" id="ARBA00023136"/>
    </source>
</evidence>
<keyword evidence="2 5" id="KW-0812">Transmembrane</keyword>
<evidence type="ECO:0000256" key="3">
    <source>
        <dbReference type="ARBA" id="ARBA00022989"/>
    </source>
</evidence>
<keyword evidence="3" id="KW-1133">Transmembrane helix</keyword>
<dbReference type="AlphaFoldDB" id="A0A1Y2CTU1"/>
<evidence type="ECO:0000256" key="6">
    <source>
        <dbReference type="RuleBase" id="RU000488"/>
    </source>
</evidence>
<feature type="repeat" description="Solcar" evidence="5">
    <location>
        <begin position="110"/>
        <end position="194"/>
    </location>
</feature>
<name>A0A1Y2CTU1_9FUNG</name>
<dbReference type="PROSITE" id="PS50920">
    <property type="entry name" value="SOLCAR"/>
    <property type="match status" value="1"/>
</dbReference>
<evidence type="ECO:0000256" key="1">
    <source>
        <dbReference type="ARBA" id="ARBA00004141"/>
    </source>
</evidence>
<dbReference type="SUPFAM" id="SSF103506">
    <property type="entry name" value="Mitochondrial carrier"/>
    <property type="match status" value="1"/>
</dbReference>
<dbReference type="Proteomes" id="UP000193642">
    <property type="component" value="Unassembled WGS sequence"/>
</dbReference>
<dbReference type="InterPro" id="IPR053042">
    <property type="entry name" value="Mito_GTP/GDP_Carrier"/>
</dbReference>
<dbReference type="EMBL" id="MCGO01000007">
    <property type="protein sequence ID" value="ORY50441.1"/>
    <property type="molecule type" value="Genomic_DNA"/>
</dbReference>
<reference evidence="7 8" key="1">
    <citation type="submission" date="2016-07" db="EMBL/GenBank/DDBJ databases">
        <title>Pervasive Adenine N6-methylation of Active Genes in Fungi.</title>
        <authorList>
            <consortium name="DOE Joint Genome Institute"/>
            <person name="Mondo S.J."/>
            <person name="Dannebaum R.O."/>
            <person name="Kuo R.C."/>
            <person name="Labutti K."/>
            <person name="Haridas S."/>
            <person name="Kuo A."/>
            <person name="Salamov A."/>
            <person name="Ahrendt S.R."/>
            <person name="Lipzen A."/>
            <person name="Sullivan W."/>
            <person name="Andreopoulos W.B."/>
            <person name="Clum A."/>
            <person name="Lindquist E."/>
            <person name="Daum C."/>
            <person name="Ramamoorthy G.K."/>
            <person name="Gryganskyi A."/>
            <person name="Culley D."/>
            <person name="Magnuson J.K."/>
            <person name="James T.Y."/>
            <person name="O'Malley M.A."/>
            <person name="Stajich J.E."/>
            <person name="Spatafora J.W."/>
            <person name="Visel A."/>
            <person name="Grigoriev I.V."/>
        </authorList>
    </citation>
    <scope>NUCLEOTIDE SEQUENCE [LARGE SCALE GENOMIC DNA]</scope>
    <source>
        <strain evidence="7 8">JEL800</strain>
    </source>
</reference>
<evidence type="ECO:0000313" key="8">
    <source>
        <dbReference type="Proteomes" id="UP000193642"/>
    </source>
</evidence>
<gene>
    <name evidence="7" type="ORF">BCR33DRAFT_676638</name>
</gene>
<sequence>MRTTIAGVSGVAIGITEVLLLPLDALKVKGQTGVRVMAAGGSLDPSLSASEYRRSTKRSLYQNPRLLLNLYRGASWTAARNSVGTFALFGTSTFIKDQVFNLYDPASPPPSLFHHFTASLSGACASIIVAAPVDVIKVRLQATSLNEKGVSGFVVLRELIQKEGWGALTKGIVPKLLASAPKVTFSFTVAQWLA</sequence>
<dbReference type="GO" id="GO:0001409">
    <property type="term" value="F:guanine nucleotide transmembrane transporter activity"/>
    <property type="evidence" value="ECO:0007669"/>
    <property type="project" value="TreeGrafter"/>
</dbReference>
<evidence type="ECO:0000256" key="5">
    <source>
        <dbReference type="PROSITE-ProRule" id="PRU00282"/>
    </source>
</evidence>
<keyword evidence="8" id="KW-1185">Reference proteome</keyword>
<proteinExistence type="inferred from homology"/>